<feature type="transmembrane region" description="Helical" evidence="1">
    <location>
        <begin position="74"/>
        <end position="96"/>
    </location>
</feature>
<dbReference type="RefSeq" id="WP_186854097.1">
    <property type="nucleotide sequence ID" value="NZ_JACOPG010000002.1"/>
</dbReference>
<feature type="transmembrane region" description="Helical" evidence="1">
    <location>
        <begin position="135"/>
        <end position="155"/>
    </location>
</feature>
<sequence>MLAFLHQFIFPMELFLAILIYVLPLRIRKGGGWRCLLTGLVLLIVEAVWMQFFPQLAGLIPIPGHGDLAALTSLFVYVLLYAVLLVAMLLAILFCYEVTLKEAVLCIMMGYATEHVAYCIRLLVNSATHSQIAESPHLCYLLIHLGAYVFFYFFFAKKMVQNHHYETDAITSLWMTLVTLFIVLLMSLASSFWGFRTLHGIYGLVCCLFVMINQRNYMGQWHLQKEMSAQEQLFMMNKAQYELSKENIELINRKCHDLKHQIAGLRNITDSEERRQVVDSIEKSVMIYDSILHTGNPILDTVLTEKSLVCQENGIRMHGIIDGKLLFFMDAIDIYTLFGNALDNAIEANRKVEEEKRCISILIHEKVNLIFIQIENPYSEALHFKHGLPQTCKEDKDYHGFGMESIRTMAEKYGGFLTLETGQDIFVLRITIPRSR</sequence>
<dbReference type="EMBL" id="JACOPG010000002">
    <property type="protein sequence ID" value="MBC5686049.1"/>
    <property type="molecule type" value="Genomic_DNA"/>
</dbReference>
<comment type="caution">
    <text evidence="3">The sequence shown here is derived from an EMBL/GenBank/DDBJ whole genome shotgun (WGS) entry which is preliminary data.</text>
</comment>
<evidence type="ECO:0000256" key="1">
    <source>
        <dbReference type="SAM" id="Phobius"/>
    </source>
</evidence>
<evidence type="ECO:0000313" key="4">
    <source>
        <dbReference type="Proteomes" id="UP000643810"/>
    </source>
</evidence>
<feature type="transmembrane region" description="Helical" evidence="1">
    <location>
        <begin position="6"/>
        <end position="23"/>
    </location>
</feature>
<proteinExistence type="predicted"/>
<accession>A0ABR7GF29</accession>
<protein>
    <submittedName>
        <fullName evidence="3">GHKL domain-containing protein</fullName>
    </submittedName>
</protein>
<dbReference type="Pfam" id="PF14501">
    <property type="entry name" value="HATPase_c_5"/>
    <property type="match status" value="1"/>
</dbReference>
<feature type="transmembrane region" description="Helical" evidence="1">
    <location>
        <begin position="167"/>
        <end position="187"/>
    </location>
</feature>
<keyword evidence="4" id="KW-1185">Reference proteome</keyword>
<dbReference type="SUPFAM" id="SSF55874">
    <property type="entry name" value="ATPase domain of HSP90 chaperone/DNA topoisomerase II/histidine kinase"/>
    <property type="match status" value="1"/>
</dbReference>
<dbReference type="InterPro" id="IPR032834">
    <property type="entry name" value="NatK-like_C"/>
</dbReference>
<keyword evidence="1" id="KW-0812">Transmembrane</keyword>
<dbReference type="Gene3D" id="3.30.565.10">
    <property type="entry name" value="Histidine kinase-like ATPase, C-terminal domain"/>
    <property type="match status" value="1"/>
</dbReference>
<feature type="transmembrane region" description="Helical" evidence="1">
    <location>
        <begin position="35"/>
        <end position="54"/>
    </location>
</feature>
<feature type="domain" description="Sensor histidine kinase NatK-like C-terminal" evidence="2">
    <location>
        <begin position="329"/>
        <end position="433"/>
    </location>
</feature>
<dbReference type="CDD" id="cd16935">
    <property type="entry name" value="HATPase_AgrC-ComD-like"/>
    <property type="match status" value="1"/>
</dbReference>
<reference evidence="3 4" key="1">
    <citation type="submission" date="2020-08" db="EMBL/GenBank/DDBJ databases">
        <title>Genome public.</title>
        <authorList>
            <person name="Liu C."/>
            <person name="Sun Q."/>
        </authorList>
    </citation>
    <scope>NUCLEOTIDE SEQUENCE [LARGE SCALE GENOMIC DNA]</scope>
    <source>
        <strain evidence="3 4">NSJ-9</strain>
    </source>
</reference>
<evidence type="ECO:0000313" key="3">
    <source>
        <dbReference type="EMBL" id="MBC5686049.1"/>
    </source>
</evidence>
<gene>
    <name evidence="3" type="ORF">H8R94_05430</name>
</gene>
<organism evidence="3 4">
    <name type="scientific">Roseburia lenta</name>
    <dbReference type="NCBI Taxonomy" id="2763061"/>
    <lineage>
        <taxon>Bacteria</taxon>
        <taxon>Bacillati</taxon>
        <taxon>Bacillota</taxon>
        <taxon>Clostridia</taxon>
        <taxon>Lachnospirales</taxon>
        <taxon>Lachnospiraceae</taxon>
        <taxon>Roseburia</taxon>
    </lineage>
</organism>
<keyword evidence="1" id="KW-0472">Membrane</keyword>
<feature type="transmembrane region" description="Helical" evidence="1">
    <location>
        <begin position="103"/>
        <end position="123"/>
    </location>
</feature>
<dbReference type="Proteomes" id="UP000643810">
    <property type="component" value="Unassembled WGS sequence"/>
</dbReference>
<name>A0ABR7GF29_9FIRM</name>
<dbReference type="PANTHER" id="PTHR40448">
    <property type="entry name" value="TWO-COMPONENT SENSOR HISTIDINE KINASE"/>
    <property type="match status" value="1"/>
</dbReference>
<feature type="transmembrane region" description="Helical" evidence="1">
    <location>
        <begin position="193"/>
        <end position="212"/>
    </location>
</feature>
<keyword evidence="1" id="KW-1133">Transmembrane helix</keyword>
<dbReference type="InterPro" id="IPR036890">
    <property type="entry name" value="HATPase_C_sf"/>
</dbReference>
<dbReference type="PANTHER" id="PTHR40448:SF1">
    <property type="entry name" value="TWO-COMPONENT SENSOR HISTIDINE KINASE"/>
    <property type="match status" value="1"/>
</dbReference>
<evidence type="ECO:0000259" key="2">
    <source>
        <dbReference type="Pfam" id="PF14501"/>
    </source>
</evidence>